<dbReference type="InterPro" id="IPR013762">
    <property type="entry name" value="Integrase-like_cat_sf"/>
</dbReference>
<dbReference type="SUPFAM" id="SSF56349">
    <property type="entry name" value="DNA breaking-rejoining enzymes"/>
    <property type="match status" value="1"/>
</dbReference>
<gene>
    <name evidence="2" type="ORF">PCOR1329_LOCUS14475</name>
</gene>
<reference evidence="2" key="1">
    <citation type="submission" date="2023-10" db="EMBL/GenBank/DDBJ databases">
        <authorList>
            <person name="Chen Y."/>
            <person name="Shah S."/>
            <person name="Dougan E. K."/>
            <person name="Thang M."/>
            <person name="Chan C."/>
        </authorList>
    </citation>
    <scope>NUCLEOTIDE SEQUENCE [LARGE SCALE GENOMIC DNA]</scope>
</reference>
<evidence type="ECO:0000256" key="1">
    <source>
        <dbReference type="ARBA" id="ARBA00023172"/>
    </source>
</evidence>
<name>A0ABN9QU92_9DINO</name>
<dbReference type="Proteomes" id="UP001189429">
    <property type="component" value="Unassembled WGS sequence"/>
</dbReference>
<dbReference type="InterPro" id="IPR011010">
    <property type="entry name" value="DNA_brk_join_enz"/>
</dbReference>
<evidence type="ECO:0000313" key="2">
    <source>
        <dbReference type="EMBL" id="CAK0809155.1"/>
    </source>
</evidence>
<dbReference type="InterPro" id="IPR043502">
    <property type="entry name" value="DNA/RNA_pol_sf"/>
</dbReference>
<dbReference type="SUPFAM" id="SSF56672">
    <property type="entry name" value="DNA/RNA polymerases"/>
    <property type="match status" value="1"/>
</dbReference>
<sequence>VGSRALAYYDPRDDYWHERIMLAHIQDFRFVVLTADWDIYDEDMSQALRLLPLGPRGGLPVPRPQGHILRVDNARLSIELQQLCDEAAQLALDIREEEGLPAPAAPHGVLADGEAGALAEAPAPAALAAAARPAGPAVGGAAAAGALAAAPAAPHRAPAAGALLAPAPPRPAAPPADAVWLAAETRGGFTAGAPIPPELLGADGQPQVVLGDRGVVVLASGVSLAVAVADTLEAGTAALSSSGGDLRTLPVLYSPAGGRSRSFHDAVAKMSTTPFPDWRIRGPRTAAWLLEKISEAGYTPLQRHVWWRSIQGLTASDSGVDDHHFISEVLQELTTYDQLNAGELVVVEILCRRYQLWEELYASSLREAEAGQDAAPWLDERSIFLGQDRSRGSALVCPALESWVAEKLREESAILKERRLRHAAAGAAVAPEAPPRAGDAPGLGASLQGRRGVLNDATSLGFGDDSLAQRGVLPIPLSFEALQCLKGFSALDGELSLGQRRKAARCRRQERWVLEGVSALNELGGGGRLRIAPARRRFRRFWGFDLAMLMSQPSGREPSALESGHGLLRSEQEASAALEEADVTCYVDGKLAQRGFDYGRFLLELYDAGIVEVLDYELDRKEETGVFFVPRNDDKLRLIFDTRRANCHFRTPDYTHLASGDALSSLECTPGEEVHLAAGDVEVCFYQYVLPTWARNYFCLPSLATRMLPARLREALGPELAARPKIAFRVRVVPMGWNWAVHFVQSAHLNVLASISPNNQWLVDKQPGTCLSDSSAAAKVLYIDNFAAISTSRETALQVVNDMLGSFTSEGVRASLDLDVVLLGFTLDSKAARWRPAPKKFWRVHGCISHLLEPGRRITGRQLERLVGHVVALLLLRREALSLLSAVYVFIRSTYDRAQPLWPSCRRELRWVLALLPTVFADMKRPWHAEVGAFDASPWGAGVCAARWPLSAVQAAGRQPERLRFRGPLASLVAPRGAALAADSIELSDPAALLLGRAAGFAEVSAELLREATWITAVACRWRRRSTIHRLESSAGLLWLRRASRNSRCHGHRLLGLGDNMSMICAHEKGRASDFGLLSGCRCSCAISVACNLKERGFLAANQVRPSTQVLYLKVLRLLAGWLMVDALPDWPVAAWDAALADFLLWAFDQGVARATAARLGAAVLWGLPQLHVAPLQRCFPQLAHSLAGWKRLHPPGSRPPLPELVVRAAAAWLGHQGEFATALCVMLMFEGYLRPSEALALRAAQLTGPFGSATSAGSHMSVVVHAAELQQPGKTGEMDHTVVLDLPRQQALAWALARLRDSRLGSWHPLWDFDYNLLQRRFGQALAAVGASCLAGTLYSLRHGGASHDRLTASRTLMEVQQRGNWRAFNSVRRYDKHGRVAIEWMKIPAPQRQEIEQLAAGLDAACKLYSLQR</sequence>
<proteinExistence type="predicted"/>
<organism evidence="2 3">
    <name type="scientific">Prorocentrum cordatum</name>
    <dbReference type="NCBI Taxonomy" id="2364126"/>
    <lineage>
        <taxon>Eukaryota</taxon>
        <taxon>Sar</taxon>
        <taxon>Alveolata</taxon>
        <taxon>Dinophyceae</taxon>
        <taxon>Prorocentrales</taxon>
        <taxon>Prorocentraceae</taxon>
        <taxon>Prorocentrum</taxon>
    </lineage>
</organism>
<accession>A0ABN9QU92</accession>
<protein>
    <submittedName>
        <fullName evidence="2">Uncharacterized protein</fullName>
    </submittedName>
</protein>
<dbReference type="Gene3D" id="1.10.443.10">
    <property type="entry name" value="Intergrase catalytic core"/>
    <property type="match status" value="1"/>
</dbReference>
<keyword evidence="3" id="KW-1185">Reference proteome</keyword>
<evidence type="ECO:0000313" key="3">
    <source>
        <dbReference type="Proteomes" id="UP001189429"/>
    </source>
</evidence>
<dbReference type="EMBL" id="CAUYUJ010004327">
    <property type="protein sequence ID" value="CAK0809155.1"/>
    <property type="molecule type" value="Genomic_DNA"/>
</dbReference>
<keyword evidence="1" id="KW-0233">DNA recombination</keyword>
<feature type="non-terminal residue" evidence="2">
    <location>
        <position position="1"/>
    </location>
</feature>
<comment type="caution">
    <text evidence="2">The sequence shown here is derived from an EMBL/GenBank/DDBJ whole genome shotgun (WGS) entry which is preliminary data.</text>
</comment>